<feature type="transmembrane region" description="Helical" evidence="8">
    <location>
        <begin position="280"/>
        <end position="304"/>
    </location>
</feature>
<keyword evidence="4 8" id="KW-0812">Transmembrane</keyword>
<dbReference type="SUPFAM" id="SSF82866">
    <property type="entry name" value="Multidrug efflux transporter AcrB transmembrane domain"/>
    <property type="match status" value="2"/>
</dbReference>
<evidence type="ECO:0000313" key="10">
    <source>
        <dbReference type="EMBL" id="OPC77950.1"/>
    </source>
</evidence>
<comment type="similarity">
    <text evidence="2">Belongs to the resistance-nodulation-cell division (RND) (TC 2.A.6) family. MmpL subfamily.</text>
</comment>
<evidence type="ECO:0000256" key="4">
    <source>
        <dbReference type="ARBA" id="ARBA00022692"/>
    </source>
</evidence>
<evidence type="ECO:0000256" key="1">
    <source>
        <dbReference type="ARBA" id="ARBA00004651"/>
    </source>
</evidence>
<sequence length="828" mass="86985">MAARSSPRPHRARFTGVLAHRTDDVVLGGHTMLDTIPVPPPEHETPDPPGDPLGRLAGLCVRHRRPLLAGALIVLLLAAAVVAGAKDRWANGGFTATGTRAAEAERVAARYGADAADLVFYIRADKPVDDAEVAEAGRRITALVAGRPGVNAAQSYWTTGSSLLRSRDGEGALIRVDLAGSERDGAVASRALVPAVRKAAAGLRVDATGPAWLNAQATDESERDLERGELLAAPLTMIILLLAFGSLTAAAIPLAVGAVSVAGALAVLATLTLTMPITVFAINICAALGFALSVDYALFIVTRYREELSRGVESRRAIALSMATAGRAVLFSAATVALCLSALFVFPLELLRSLAWASILVVGISSLTSLLVLPALLAVLGPRLDRLDPFRRFRRGRGRVGGGSPVWRRIATLATARPLLCGGTAAALLLALALPFLHARFATIDEKILPASSEPHRTAQLLRGDFADPPDRIIPVILPRANAATDAPAIDAYARRLSALPHVAHVLADTGDYRAGLPVRTAESAPKPEETAADGTTRVDVRPAAPPEPSRPAVVGSVLRVVGTADSQSPDTVALVHRLRTLPAPQPHLVAGKAAELTDTKHALRDALPYGAAIMLLGTLVMLFLFTRSVLVPIKAVVMGLLSMTASLGAIVYVFQDGHLRSLVGHFTTDGTLETTMPLLTLAVAFGISVDYEVFLLARIKEEFVRTGDNTRSIVFGIEHTGRLFTAAALIVAATMVALTMSHVTMLKTVGVGLAVAVVVDATVVRGVLVPALMRLTGRANWWAPSWSLPRRPRDTGAKLPDARTEARPELVGQAADSAADGGDRPAG</sequence>
<dbReference type="Gene3D" id="1.20.1640.10">
    <property type="entry name" value="Multidrug efflux transporter AcrB transmembrane domain"/>
    <property type="match status" value="2"/>
</dbReference>
<feature type="transmembrane region" description="Helical" evidence="8">
    <location>
        <begin position="607"/>
        <end position="626"/>
    </location>
</feature>
<comment type="subcellular location">
    <subcellularLocation>
        <location evidence="1">Cell membrane</location>
        <topology evidence="1">Multi-pass membrane protein</topology>
    </subcellularLocation>
</comment>
<feature type="transmembrane region" description="Helical" evidence="8">
    <location>
        <begin position="254"/>
        <end position="274"/>
    </location>
</feature>
<feature type="compositionally biased region" description="Basic and acidic residues" evidence="7">
    <location>
        <begin position="792"/>
        <end position="809"/>
    </location>
</feature>
<dbReference type="GO" id="GO:0005886">
    <property type="term" value="C:plasma membrane"/>
    <property type="evidence" value="ECO:0007669"/>
    <property type="project" value="UniProtKB-SubCell"/>
</dbReference>
<evidence type="ECO:0000256" key="8">
    <source>
        <dbReference type="SAM" id="Phobius"/>
    </source>
</evidence>
<keyword evidence="11" id="KW-1185">Reference proteome</keyword>
<feature type="domain" description="SSD" evidence="9">
    <location>
        <begin position="248"/>
        <end position="379"/>
    </location>
</feature>
<evidence type="ECO:0000256" key="5">
    <source>
        <dbReference type="ARBA" id="ARBA00022989"/>
    </source>
</evidence>
<proteinExistence type="inferred from homology"/>
<feature type="transmembrane region" description="Helical" evidence="8">
    <location>
        <begin position="724"/>
        <end position="744"/>
    </location>
</feature>
<gene>
    <name evidence="10" type="ORF">B4N89_37590</name>
</gene>
<accession>A0A1T3NMN0</accession>
<dbReference type="AlphaFoldDB" id="A0A1T3NMN0"/>
<feature type="transmembrane region" description="Helical" evidence="8">
    <location>
        <begin position="418"/>
        <end position="437"/>
    </location>
</feature>
<feature type="transmembrane region" description="Helical" evidence="8">
    <location>
        <begin position="750"/>
        <end position="769"/>
    </location>
</feature>
<name>A0A1T3NMN0_9ACTN</name>
<dbReference type="Proteomes" id="UP000190037">
    <property type="component" value="Unassembled WGS sequence"/>
</dbReference>
<feature type="transmembrane region" description="Helical" evidence="8">
    <location>
        <begin position="67"/>
        <end position="85"/>
    </location>
</feature>
<evidence type="ECO:0000256" key="7">
    <source>
        <dbReference type="SAM" id="MobiDB-lite"/>
    </source>
</evidence>
<dbReference type="PANTHER" id="PTHR33406">
    <property type="entry name" value="MEMBRANE PROTEIN MJ1562-RELATED"/>
    <property type="match status" value="1"/>
</dbReference>
<dbReference type="InterPro" id="IPR050545">
    <property type="entry name" value="Mycobact_MmpL"/>
</dbReference>
<feature type="transmembrane region" description="Helical" evidence="8">
    <location>
        <begin position="354"/>
        <end position="381"/>
    </location>
</feature>
<dbReference type="PANTHER" id="PTHR33406:SF11">
    <property type="entry name" value="MEMBRANE PROTEIN SCO6666-RELATED"/>
    <property type="match status" value="1"/>
</dbReference>
<dbReference type="InterPro" id="IPR004869">
    <property type="entry name" value="MMPL_dom"/>
</dbReference>
<feature type="transmembrane region" description="Helical" evidence="8">
    <location>
        <begin position="325"/>
        <end position="348"/>
    </location>
</feature>
<evidence type="ECO:0000256" key="2">
    <source>
        <dbReference type="ARBA" id="ARBA00010157"/>
    </source>
</evidence>
<feature type="region of interest" description="Disordered" evidence="7">
    <location>
        <begin position="520"/>
        <end position="552"/>
    </location>
</feature>
<evidence type="ECO:0000256" key="6">
    <source>
        <dbReference type="ARBA" id="ARBA00023136"/>
    </source>
</evidence>
<feature type="region of interest" description="Disordered" evidence="7">
    <location>
        <begin position="792"/>
        <end position="828"/>
    </location>
</feature>
<evidence type="ECO:0000259" key="9">
    <source>
        <dbReference type="PROSITE" id="PS50156"/>
    </source>
</evidence>
<keyword evidence="5 8" id="KW-1133">Transmembrane helix</keyword>
<dbReference type="EMBL" id="MWQN01000003">
    <property type="protein sequence ID" value="OPC77950.1"/>
    <property type="molecule type" value="Genomic_DNA"/>
</dbReference>
<feature type="transmembrane region" description="Helical" evidence="8">
    <location>
        <begin position="638"/>
        <end position="656"/>
    </location>
</feature>
<evidence type="ECO:0000313" key="11">
    <source>
        <dbReference type="Proteomes" id="UP000190037"/>
    </source>
</evidence>
<keyword evidence="6 8" id="KW-0472">Membrane</keyword>
<comment type="caution">
    <text evidence="10">The sequence shown here is derived from an EMBL/GenBank/DDBJ whole genome shotgun (WGS) entry which is preliminary data.</text>
</comment>
<dbReference type="PROSITE" id="PS50156">
    <property type="entry name" value="SSD"/>
    <property type="match status" value="1"/>
</dbReference>
<protein>
    <recommendedName>
        <fullName evidence="9">SSD domain-containing protein</fullName>
    </recommendedName>
</protein>
<organism evidence="10 11">
    <name type="scientific">Embleya scabrispora</name>
    <dbReference type="NCBI Taxonomy" id="159449"/>
    <lineage>
        <taxon>Bacteria</taxon>
        <taxon>Bacillati</taxon>
        <taxon>Actinomycetota</taxon>
        <taxon>Actinomycetes</taxon>
        <taxon>Kitasatosporales</taxon>
        <taxon>Streptomycetaceae</taxon>
        <taxon>Embleya</taxon>
    </lineage>
</organism>
<reference evidence="10 11" key="1">
    <citation type="submission" date="2017-03" db="EMBL/GenBank/DDBJ databases">
        <title>Draft genome sequence of Streptomyces scabrisporus NF3, endophyte isolated from Amphipterygium adstringens.</title>
        <authorList>
            <person name="Vazquez M."/>
            <person name="Ceapa C.D."/>
            <person name="Rodriguez Luna D."/>
            <person name="Sanchez Esquivel S."/>
        </authorList>
    </citation>
    <scope>NUCLEOTIDE SEQUENCE [LARGE SCALE GENOMIC DNA]</scope>
    <source>
        <strain evidence="10 11">NF3</strain>
    </source>
</reference>
<dbReference type="Pfam" id="PF03176">
    <property type="entry name" value="MMPL"/>
    <property type="match status" value="2"/>
</dbReference>
<keyword evidence="3" id="KW-1003">Cell membrane</keyword>
<feature type="transmembrane region" description="Helical" evidence="8">
    <location>
        <begin position="230"/>
        <end position="247"/>
    </location>
</feature>
<dbReference type="InterPro" id="IPR000731">
    <property type="entry name" value="SSD"/>
</dbReference>
<evidence type="ECO:0000256" key="3">
    <source>
        <dbReference type="ARBA" id="ARBA00022475"/>
    </source>
</evidence>
<feature type="transmembrane region" description="Helical" evidence="8">
    <location>
        <begin position="676"/>
        <end position="698"/>
    </location>
</feature>